<evidence type="ECO:0000256" key="1">
    <source>
        <dbReference type="SAM" id="MobiDB-lite"/>
    </source>
</evidence>
<feature type="region of interest" description="Disordered" evidence="1">
    <location>
        <begin position="1"/>
        <end position="38"/>
    </location>
</feature>
<dbReference type="PANTHER" id="PTHR33416">
    <property type="entry name" value="NUCLEAR PORE COMPLEX PROTEIN NUP1"/>
    <property type="match status" value="1"/>
</dbReference>
<evidence type="ECO:0000313" key="3">
    <source>
        <dbReference type="Proteomes" id="UP001415857"/>
    </source>
</evidence>
<gene>
    <name evidence="2" type="ORF">L1049_013200</name>
</gene>
<accession>A0AAP0WWQ6</accession>
<protein>
    <submittedName>
        <fullName evidence="2">Uncharacterized protein</fullName>
    </submittedName>
</protein>
<feature type="compositionally biased region" description="Basic and acidic residues" evidence="1">
    <location>
        <begin position="418"/>
        <end position="428"/>
    </location>
</feature>
<dbReference type="Proteomes" id="UP001415857">
    <property type="component" value="Unassembled WGS sequence"/>
</dbReference>
<proteinExistence type="predicted"/>
<evidence type="ECO:0000313" key="2">
    <source>
        <dbReference type="EMBL" id="KAK9279521.1"/>
    </source>
</evidence>
<keyword evidence="3" id="KW-1185">Reference proteome</keyword>
<sequence length="539" mass="58803">MEREEGERGAGGKLREASSRKPPATPYDRPVSRSQTGLQRDGRWWSKLATPASLLISRGATAFFPSFFTKTLNLIMPSRVTATGGPGEATDVLKYGSNFEQCKENELGNSFSTSGSLSEIEQLLKHKEFSIDELKRLREIIHSRAVDHCDVLEPGKENLDITVGTSTAGMELTQENPVTLKEKQVQDEIGGSPVEIAKAYMEARTSESISGSRSIMANGERHSLHSDAFVSKSSFPSPLAKSSICCPGAMVQDRHSYQTPQYQRHRIERHKLPQTSDSKTLYSRSNFKLNEAQDGSDSFLNISATRWKKPPTPIYGSRQAPKSKILDDGSGSATSRAADSSHHLTHVHSRMVNSDVPKAFLPAVKNNLVPGATTSSIPKFQRVSSDVSRSDIGLSKFHQQSSEKARKLLQHLVRTRPSSREKSVELKLDSSGMKSSTSDFMAGRLTEQFGKTHSKGLDSNNSGNPVGQMLAQGNDISGKLTLKGPPVQTKSNIEGAGAIVAGSGCDSKRVSLAPSKDLRKTHDPVTNTHKGFFRAARRN</sequence>
<name>A0AAP0WWQ6_LIQFO</name>
<dbReference type="GO" id="GO:0005635">
    <property type="term" value="C:nuclear envelope"/>
    <property type="evidence" value="ECO:0007669"/>
    <property type="project" value="TreeGrafter"/>
</dbReference>
<feature type="compositionally biased region" description="Basic and acidic residues" evidence="1">
    <location>
        <begin position="1"/>
        <end position="19"/>
    </location>
</feature>
<feature type="region of interest" description="Disordered" evidence="1">
    <location>
        <begin position="256"/>
        <end position="281"/>
    </location>
</feature>
<feature type="region of interest" description="Disordered" evidence="1">
    <location>
        <begin position="415"/>
        <end position="438"/>
    </location>
</feature>
<dbReference type="GO" id="GO:0071763">
    <property type="term" value="P:nuclear membrane organization"/>
    <property type="evidence" value="ECO:0007669"/>
    <property type="project" value="TreeGrafter"/>
</dbReference>
<dbReference type="PANTHER" id="PTHR33416:SF18">
    <property type="entry name" value="NUCLEOPORIN-LIKE PROTEIN"/>
    <property type="match status" value="1"/>
</dbReference>
<dbReference type="EMBL" id="JBBPBK010000008">
    <property type="protein sequence ID" value="KAK9279521.1"/>
    <property type="molecule type" value="Genomic_DNA"/>
</dbReference>
<comment type="caution">
    <text evidence="2">The sequence shown here is derived from an EMBL/GenBank/DDBJ whole genome shotgun (WGS) entry which is preliminary data.</text>
</comment>
<dbReference type="AlphaFoldDB" id="A0AAP0WWQ6"/>
<reference evidence="2 3" key="1">
    <citation type="journal article" date="2024" name="Plant J.">
        <title>Genome sequences and population genomics reveal climatic adaptation and genomic divergence between two closely related sweetgum species.</title>
        <authorList>
            <person name="Xu W.Q."/>
            <person name="Ren C.Q."/>
            <person name="Zhang X.Y."/>
            <person name="Comes H.P."/>
            <person name="Liu X.H."/>
            <person name="Li Y.G."/>
            <person name="Kettle C.J."/>
            <person name="Jalonen R."/>
            <person name="Gaisberger H."/>
            <person name="Ma Y.Z."/>
            <person name="Qiu Y.X."/>
        </authorList>
    </citation>
    <scope>NUCLEOTIDE SEQUENCE [LARGE SCALE GENOMIC DNA]</scope>
    <source>
        <strain evidence="2">Hangzhou</strain>
    </source>
</reference>
<feature type="region of interest" description="Disordered" evidence="1">
    <location>
        <begin position="310"/>
        <end position="346"/>
    </location>
</feature>
<organism evidence="2 3">
    <name type="scientific">Liquidambar formosana</name>
    <name type="common">Formosan gum</name>
    <dbReference type="NCBI Taxonomy" id="63359"/>
    <lineage>
        <taxon>Eukaryota</taxon>
        <taxon>Viridiplantae</taxon>
        <taxon>Streptophyta</taxon>
        <taxon>Embryophyta</taxon>
        <taxon>Tracheophyta</taxon>
        <taxon>Spermatophyta</taxon>
        <taxon>Magnoliopsida</taxon>
        <taxon>eudicotyledons</taxon>
        <taxon>Gunneridae</taxon>
        <taxon>Pentapetalae</taxon>
        <taxon>Saxifragales</taxon>
        <taxon>Altingiaceae</taxon>
        <taxon>Liquidambar</taxon>
    </lineage>
</organism>